<comment type="caution">
    <text evidence="1">The sequence shown here is derived from an EMBL/GenBank/DDBJ whole genome shotgun (WGS) entry which is preliminary data.</text>
</comment>
<sequence length="122" mass="14148">SRNASDDPFLSFCSQLLYWRCGNPINRPSSTWSHCYTSDRMSQLMTRKLNLSKQNGAASGHPLLQTSPNKERTTLSWHEIPEWQRDNEYIRTGYRRVQNCWSGCVASIYSYPHNETGKSPFL</sequence>
<gene>
    <name evidence="1" type="ORF">AZE42_03012</name>
</gene>
<name>A0A1J8Q7M5_9AGAM</name>
<accession>A0A1J8Q7M5</accession>
<dbReference type="OrthoDB" id="529367at2759"/>
<reference evidence="1 2" key="1">
    <citation type="submission" date="2016-03" db="EMBL/GenBank/DDBJ databases">
        <title>Comparative genomics of the ectomycorrhizal sister species Rhizopogon vinicolor and Rhizopogon vesiculosus (Basidiomycota: Boletales) reveals a divergence of the mating type B locus.</title>
        <authorList>
            <person name="Mujic A.B."/>
            <person name="Kuo A."/>
            <person name="Tritt A."/>
            <person name="Lipzen A."/>
            <person name="Chen C."/>
            <person name="Johnson J."/>
            <person name="Sharma A."/>
            <person name="Barry K."/>
            <person name="Grigoriev I.V."/>
            <person name="Spatafora J.W."/>
        </authorList>
    </citation>
    <scope>NUCLEOTIDE SEQUENCE [LARGE SCALE GENOMIC DNA]</scope>
    <source>
        <strain evidence="1 2">AM-OR11-056</strain>
    </source>
</reference>
<evidence type="ECO:0000313" key="1">
    <source>
        <dbReference type="EMBL" id="OJA17662.1"/>
    </source>
</evidence>
<protein>
    <submittedName>
        <fullName evidence="1">Uncharacterized protein</fullName>
    </submittedName>
</protein>
<feature type="non-terminal residue" evidence="1">
    <location>
        <position position="1"/>
    </location>
</feature>
<organism evidence="1 2">
    <name type="scientific">Rhizopogon vesiculosus</name>
    <dbReference type="NCBI Taxonomy" id="180088"/>
    <lineage>
        <taxon>Eukaryota</taxon>
        <taxon>Fungi</taxon>
        <taxon>Dikarya</taxon>
        <taxon>Basidiomycota</taxon>
        <taxon>Agaricomycotina</taxon>
        <taxon>Agaricomycetes</taxon>
        <taxon>Agaricomycetidae</taxon>
        <taxon>Boletales</taxon>
        <taxon>Suillineae</taxon>
        <taxon>Rhizopogonaceae</taxon>
        <taxon>Rhizopogon</taxon>
    </lineage>
</organism>
<dbReference type="STRING" id="180088.A0A1J8Q7M5"/>
<dbReference type="AlphaFoldDB" id="A0A1J8Q7M5"/>
<dbReference type="EMBL" id="LVVM01001878">
    <property type="protein sequence ID" value="OJA17662.1"/>
    <property type="molecule type" value="Genomic_DNA"/>
</dbReference>
<proteinExistence type="predicted"/>
<evidence type="ECO:0000313" key="2">
    <source>
        <dbReference type="Proteomes" id="UP000183567"/>
    </source>
</evidence>
<dbReference type="Proteomes" id="UP000183567">
    <property type="component" value="Unassembled WGS sequence"/>
</dbReference>
<keyword evidence="2" id="KW-1185">Reference proteome</keyword>